<evidence type="ECO:0000256" key="8">
    <source>
        <dbReference type="SAM" id="Coils"/>
    </source>
</evidence>
<proteinExistence type="predicted"/>
<keyword evidence="5" id="KW-0966">Cell projection</keyword>
<sequence length="819" mass="90665">MTTQNQPQKKVKILQVLRTIQAEQLSKLQQKFQLEQDLLEDVRTYTKQRSAIEREYSQALLKLNSQFLQKKELEESAGGESGSRTPQGVWKFLLDEAEKKAKQRQTISEELQGQMGESMKMLKSNRSQVYKKCEELTKKIHEEVFETVRELSKAKKGYEEMEKLSQAAREQAADAEDKLKKKNVKFFQSKTSLEKNLNKSSSRRDVCERRSAMARNDYIMSLAAANAHMTRYYCTEMQDIMSTLDGDFFDQMRGYFATLGELEVDACRNAIAGFESVVSQANTINRDVSLQAFLFKDKVFSEVVQYDFEPYRHDNVRKVTTEHNAGLALNKEARKLAMKLAKDQMNIKAKMKLLQGTEDSLTAPGDVTQDSEQSAEALKESIRLIETNKLKTEACLQVLREAGVNVDEWLKSANSLSPNDIEADSISQNSFNDDFADDDWDDLDDTFTADYSSDEDSRSVSSNCSIPVLCIALYNFEATDSDELTITEGEELEILERDAEGWCKGRNKGGQVGFFPESYVEVGSTSSVSTPTSSYTDGPPLGSPVSVASVVQATSGSTKYLCYVRALYDYEAMGDDEISFKEGDIVGVISKDDNDIDDGFWYGEFQGQRGVFSSLVVEDMPGEFPSTDTNMNITEPLPSSSRTSSSNTRAGDYITIPIDYRANGSAAASSSNAIQPVRKAPPPPAGSSPQIPRSTTMASGGAGRALLPPAERQRARTENTTTMRRPDSASFARSLSQNTSLQAKMYENINQLAPTASKPPDYVNFTDLSSRVNGASSHSASASSSAPRPAARSCRPAPPPKPPPPTASSRTTFRSLSYV</sequence>
<evidence type="ECO:0000259" key="11">
    <source>
        <dbReference type="PROSITE" id="PS51741"/>
    </source>
</evidence>
<comment type="caution">
    <text evidence="12">The sequence shown here is derived from an EMBL/GenBank/DDBJ whole genome shotgun (WGS) entry which is preliminary data.</text>
</comment>
<dbReference type="SMART" id="SM00326">
    <property type="entry name" value="SH3"/>
    <property type="match status" value="2"/>
</dbReference>
<keyword evidence="7 8" id="KW-0175">Coiled coil</keyword>
<dbReference type="EMBL" id="CALNXI010000222">
    <property type="protein sequence ID" value="CAH3022507.1"/>
    <property type="molecule type" value="Genomic_DNA"/>
</dbReference>
<evidence type="ECO:0000259" key="10">
    <source>
        <dbReference type="PROSITE" id="PS50002"/>
    </source>
</evidence>
<dbReference type="InterPro" id="IPR035460">
    <property type="entry name" value="FCHSD_SH3_1"/>
</dbReference>
<evidence type="ECO:0008006" key="14">
    <source>
        <dbReference type="Google" id="ProtNLM"/>
    </source>
</evidence>
<feature type="region of interest" description="Disordered" evidence="9">
    <location>
        <begin position="754"/>
        <end position="819"/>
    </location>
</feature>
<dbReference type="Pfam" id="PF14604">
    <property type="entry name" value="SH3_9"/>
    <property type="match status" value="1"/>
</dbReference>
<dbReference type="InterPro" id="IPR031160">
    <property type="entry name" value="F_BAR_dom"/>
</dbReference>
<feature type="compositionally biased region" description="Pro residues" evidence="9">
    <location>
        <begin position="796"/>
        <end position="806"/>
    </location>
</feature>
<organism evidence="12 13">
    <name type="scientific">Porites evermanni</name>
    <dbReference type="NCBI Taxonomy" id="104178"/>
    <lineage>
        <taxon>Eukaryota</taxon>
        <taxon>Metazoa</taxon>
        <taxon>Cnidaria</taxon>
        <taxon>Anthozoa</taxon>
        <taxon>Hexacorallia</taxon>
        <taxon>Scleractinia</taxon>
        <taxon>Fungiina</taxon>
        <taxon>Poritidae</taxon>
        <taxon>Porites</taxon>
    </lineage>
</organism>
<dbReference type="InterPro" id="IPR036028">
    <property type="entry name" value="SH3-like_dom_sf"/>
</dbReference>
<evidence type="ECO:0000256" key="7">
    <source>
        <dbReference type="PROSITE-ProRule" id="PRU01077"/>
    </source>
</evidence>
<reference evidence="12 13" key="1">
    <citation type="submission" date="2022-05" db="EMBL/GenBank/DDBJ databases">
        <authorList>
            <consortium name="Genoscope - CEA"/>
            <person name="William W."/>
        </authorList>
    </citation>
    <scope>NUCLEOTIDE SEQUENCE [LARGE SCALE GENOMIC DNA]</scope>
</reference>
<gene>
    <name evidence="12" type="ORF">PEVE_00015769</name>
</gene>
<evidence type="ECO:0000256" key="9">
    <source>
        <dbReference type="SAM" id="MobiDB-lite"/>
    </source>
</evidence>
<evidence type="ECO:0000313" key="12">
    <source>
        <dbReference type="EMBL" id="CAH3022507.1"/>
    </source>
</evidence>
<dbReference type="Pfam" id="PF00018">
    <property type="entry name" value="SH3_1"/>
    <property type="match status" value="1"/>
</dbReference>
<evidence type="ECO:0000313" key="13">
    <source>
        <dbReference type="Proteomes" id="UP001159427"/>
    </source>
</evidence>
<dbReference type="SUPFAM" id="SSF50044">
    <property type="entry name" value="SH3-domain"/>
    <property type="match status" value="2"/>
</dbReference>
<dbReference type="InterPro" id="IPR027267">
    <property type="entry name" value="AH/BAR_dom_sf"/>
</dbReference>
<evidence type="ECO:0000256" key="4">
    <source>
        <dbReference type="ARBA" id="ARBA00023121"/>
    </source>
</evidence>
<dbReference type="SMART" id="SM00055">
    <property type="entry name" value="FCH"/>
    <property type="match status" value="1"/>
</dbReference>
<keyword evidence="2 6" id="KW-0728">SH3 domain</keyword>
<dbReference type="CDD" id="cd11761">
    <property type="entry name" value="SH3_FCHSD_1"/>
    <property type="match status" value="1"/>
</dbReference>
<dbReference type="SUPFAM" id="SSF103657">
    <property type="entry name" value="BAR/IMD domain-like"/>
    <property type="match status" value="1"/>
</dbReference>
<comment type="subcellular location">
    <subcellularLocation>
        <location evidence="1">Cell projection</location>
    </subcellularLocation>
</comment>
<dbReference type="PROSITE" id="PS50002">
    <property type="entry name" value="SH3"/>
    <property type="match status" value="2"/>
</dbReference>
<dbReference type="InterPro" id="IPR001060">
    <property type="entry name" value="FCH_dom"/>
</dbReference>
<evidence type="ECO:0000256" key="6">
    <source>
        <dbReference type="PROSITE-ProRule" id="PRU00192"/>
    </source>
</evidence>
<feature type="compositionally biased region" description="Low complexity" evidence="9">
    <location>
        <begin position="775"/>
        <end position="795"/>
    </location>
</feature>
<dbReference type="PROSITE" id="PS51741">
    <property type="entry name" value="F_BAR"/>
    <property type="match status" value="1"/>
</dbReference>
<feature type="compositionally biased region" description="Low complexity" evidence="9">
    <location>
        <begin position="639"/>
        <end position="649"/>
    </location>
</feature>
<protein>
    <recommendedName>
        <fullName evidence="14">F-BAR and double SH3 domains protein 2</fullName>
    </recommendedName>
</protein>
<keyword evidence="4" id="KW-0446">Lipid-binding</keyword>
<dbReference type="PANTHER" id="PTHR15735:SF21">
    <property type="entry name" value="PROTEIN NERVOUS WRECK"/>
    <property type="match status" value="1"/>
</dbReference>
<keyword evidence="13" id="KW-1185">Reference proteome</keyword>
<feature type="domain" description="SH3" evidence="10">
    <location>
        <begin position="465"/>
        <end position="525"/>
    </location>
</feature>
<accession>A0ABN8LZB8</accession>
<evidence type="ECO:0000256" key="3">
    <source>
        <dbReference type="ARBA" id="ARBA00022737"/>
    </source>
</evidence>
<evidence type="ECO:0000256" key="5">
    <source>
        <dbReference type="ARBA" id="ARBA00023273"/>
    </source>
</evidence>
<dbReference type="Pfam" id="PF00611">
    <property type="entry name" value="FCH"/>
    <property type="match status" value="1"/>
</dbReference>
<dbReference type="InterPro" id="IPR001452">
    <property type="entry name" value="SH3_domain"/>
</dbReference>
<feature type="region of interest" description="Disordered" evidence="9">
    <location>
        <begin position="667"/>
        <end position="736"/>
    </location>
</feature>
<dbReference type="Gene3D" id="1.20.1270.60">
    <property type="entry name" value="Arfaptin homology (AH) domain/BAR domain"/>
    <property type="match status" value="1"/>
</dbReference>
<dbReference type="PANTHER" id="PTHR15735">
    <property type="entry name" value="FCH AND DOUBLE SH3 DOMAINS PROTEIN"/>
    <property type="match status" value="1"/>
</dbReference>
<feature type="region of interest" description="Disordered" evidence="9">
    <location>
        <begin position="623"/>
        <end position="650"/>
    </location>
</feature>
<dbReference type="Gene3D" id="2.30.30.40">
    <property type="entry name" value="SH3 Domains"/>
    <property type="match status" value="2"/>
</dbReference>
<name>A0ABN8LZB8_9CNID</name>
<feature type="domain" description="SH3" evidence="10">
    <location>
        <begin position="559"/>
        <end position="622"/>
    </location>
</feature>
<keyword evidence="3" id="KW-0677">Repeat</keyword>
<evidence type="ECO:0000256" key="1">
    <source>
        <dbReference type="ARBA" id="ARBA00004316"/>
    </source>
</evidence>
<evidence type="ECO:0000256" key="2">
    <source>
        <dbReference type="ARBA" id="ARBA00022443"/>
    </source>
</evidence>
<feature type="coiled-coil region" evidence="8">
    <location>
        <begin position="94"/>
        <end position="185"/>
    </location>
</feature>
<dbReference type="PRINTS" id="PR00452">
    <property type="entry name" value="SH3DOMAIN"/>
</dbReference>
<dbReference type="Proteomes" id="UP001159427">
    <property type="component" value="Unassembled WGS sequence"/>
</dbReference>
<feature type="domain" description="F-BAR" evidence="11">
    <location>
        <begin position="9"/>
        <end position="289"/>
    </location>
</feature>